<proteinExistence type="predicted"/>
<protein>
    <recommendedName>
        <fullName evidence="3">AT1G08220-like protein</fullName>
    </recommendedName>
</protein>
<comment type="caution">
    <text evidence="1">The sequence shown here is derived from an EMBL/GenBank/DDBJ whole genome shotgun (WGS) entry which is preliminary data.</text>
</comment>
<dbReference type="InterPro" id="IPR007849">
    <property type="entry name" value="ATP10"/>
</dbReference>
<dbReference type="EMBL" id="JBBPBK010000008">
    <property type="protein sequence ID" value="KAK9280530.1"/>
    <property type="molecule type" value="Genomic_DNA"/>
</dbReference>
<dbReference type="AlphaFoldDB" id="A0AAP0RMQ2"/>
<sequence length="271" mass="30844">MLRFKRLILSPSSTTPAILSSQLLAHHHNPTVLPPYHLAQRTSARFLDIYQIGNKAAIEKERARLSDEMNRGYFADISELKQHGGKIAMANKVIIPAMAAMKFPALEVNYSDGRSIKLPFSFNNNDVDAHDSAIPKASLLCLSFRASSQVMIDSWSVPFLDAFSDSKNIQLYEVSFIDSWLLSLNPIKRLLLRIMRKSNPDGRKDALQRQIVYSFGDHYYFRKELKILNLLTGYVFLLDKFGRIRWQGFGLAAQEELPSFLSCTSLLLEEK</sequence>
<dbReference type="GO" id="GO:0005743">
    <property type="term" value="C:mitochondrial inner membrane"/>
    <property type="evidence" value="ECO:0007669"/>
    <property type="project" value="TreeGrafter"/>
</dbReference>
<evidence type="ECO:0000313" key="2">
    <source>
        <dbReference type="Proteomes" id="UP001415857"/>
    </source>
</evidence>
<dbReference type="PANTHER" id="PTHR28106:SF1">
    <property type="entry name" value="MITOCHONDRIAL ATPASE COMPLEX SUBUNIT ATP10"/>
    <property type="match status" value="1"/>
</dbReference>
<accession>A0AAP0RMQ2</accession>
<evidence type="ECO:0000313" key="1">
    <source>
        <dbReference type="EMBL" id="KAK9280530.1"/>
    </source>
</evidence>
<reference evidence="1 2" key="1">
    <citation type="journal article" date="2024" name="Plant J.">
        <title>Genome sequences and population genomics reveal climatic adaptation and genomic divergence between two closely related sweetgum species.</title>
        <authorList>
            <person name="Xu W.Q."/>
            <person name="Ren C.Q."/>
            <person name="Zhang X.Y."/>
            <person name="Comes H.P."/>
            <person name="Liu X.H."/>
            <person name="Li Y.G."/>
            <person name="Kettle C.J."/>
            <person name="Jalonen R."/>
            <person name="Gaisberger H."/>
            <person name="Ma Y.Z."/>
            <person name="Qiu Y.X."/>
        </authorList>
    </citation>
    <scope>NUCLEOTIDE SEQUENCE [LARGE SCALE GENOMIC DNA]</scope>
    <source>
        <strain evidence="1">Hangzhou</strain>
    </source>
</reference>
<dbReference type="PANTHER" id="PTHR28106">
    <property type="entry name" value="MITOCHONDRIAL ATPASE COMPLEX SUBUNIT ATP10"/>
    <property type="match status" value="1"/>
</dbReference>
<dbReference type="GO" id="GO:0033615">
    <property type="term" value="P:mitochondrial proton-transporting ATP synthase complex assembly"/>
    <property type="evidence" value="ECO:0007669"/>
    <property type="project" value="TreeGrafter"/>
</dbReference>
<gene>
    <name evidence="1" type="ORF">L1049_014222</name>
</gene>
<keyword evidence="2" id="KW-1185">Reference proteome</keyword>
<organism evidence="1 2">
    <name type="scientific">Liquidambar formosana</name>
    <name type="common">Formosan gum</name>
    <dbReference type="NCBI Taxonomy" id="63359"/>
    <lineage>
        <taxon>Eukaryota</taxon>
        <taxon>Viridiplantae</taxon>
        <taxon>Streptophyta</taxon>
        <taxon>Embryophyta</taxon>
        <taxon>Tracheophyta</taxon>
        <taxon>Spermatophyta</taxon>
        <taxon>Magnoliopsida</taxon>
        <taxon>eudicotyledons</taxon>
        <taxon>Gunneridae</taxon>
        <taxon>Pentapetalae</taxon>
        <taxon>Saxifragales</taxon>
        <taxon>Altingiaceae</taxon>
        <taxon>Liquidambar</taxon>
    </lineage>
</organism>
<name>A0AAP0RMQ2_LIQFO</name>
<dbReference type="Pfam" id="PF05176">
    <property type="entry name" value="ATP-synt_10"/>
    <property type="match status" value="1"/>
</dbReference>
<evidence type="ECO:0008006" key="3">
    <source>
        <dbReference type="Google" id="ProtNLM"/>
    </source>
</evidence>
<dbReference type="Proteomes" id="UP001415857">
    <property type="component" value="Unassembled WGS sequence"/>
</dbReference>